<sequence length="270" mass="29104">MAKQTGTLTFTGKLGNVTGYYRKGKHVIRRIPETVQQTVATKRAATGFGTISRKGQLIRQAIVPHLGLTYDGSLVNRLNKALVMAGKPEPGALNQDTAMRPYPLDEANAASRPIDPRPVTAKPILPVTPAPVVHPDDCLRGLQGFSFNGNKGINKLLSQMPAFTAEGVLQIPPQPLRRMGPATHLEVRAIGVGIDFEQQQILEALETKIVADLASLRLPALELPLMAPGKGVLFVVLQLRACIVDRGMVYPLADRRYMAADIVAVIPTAA</sequence>
<proteinExistence type="predicted"/>
<protein>
    <submittedName>
        <fullName evidence="1">Uncharacterized protein</fullName>
    </submittedName>
</protein>
<name>A0A5B2VJ95_9BACT</name>
<evidence type="ECO:0000313" key="2">
    <source>
        <dbReference type="Proteomes" id="UP000324611"/>
    </source>
</evidence>
<evidence type="ECO:0000313" key="1">
    <source>
        <dbReference type="EMBL" id="KAA2238606.1"/>
    </source>
</evidence>
<gene>
    <name evidence="1" type="ORF">F0L74_20495</name>
</gene>
<comment type="caution">
    <text evidence="1">The sequence shown here is derived from an EMBL/GenBank/DDBJ whole genome shotgun (WGS) entry which is preliminary data.</text>
</comment>
<dbReference type="EMBL" id="VUOC01000004">
    <property type="protein sequence ID" value="KAA2238606.1"/>
    <property type="molecule type" value="Genomic_DNA"/>
</dbReference>
<accession>A0A5B2VJ95</accession>
<dbReference type="RefSeq" id="WP_149839785.1">
    <property type="nucleotide sequence ID" value="NZ_VUOC01000004.1"/>
</dbReference>
<reference evidence="1 2" key="1">
    <citation type="submission" date="2019-09" db="EMBL/GenBank/DDBJ databases">
        <title>Chitinophaga ginsengihumi sp. nov., isolated from soil of ginseng rhizosphere.</title>
        <authorList>
            <person name="Lee J."/>
        </authorList>
    </citation>
    <scope>NUCLEOTIDE SEQUENCE [LARGE SCALE GENOMIC DNA]</scope>
    <source>
        <strain evidence="1 2">BN140078</strain>
    </source>
</reference>
<keyword evidence="2" id="KW-1185">Reference proteome</keyword>
<dbReference type="Proteomes" id="UP000324611">
    <property type="component" value="Unassembled WGS sequence"/>
</dbReference>
<reference evidence="1 2" key="2">
    <citation type="submission" date="2019-09" db="EMBL/GenBank/DDBJ databases">
        <authorList>
            <person name="Jin C."/>
        </authorList>
    </citation>
    <scope>NUCLEOTIDE SEQUENCE [LARGE SCALE GENOMIC DNA]</scope>
    <source>
        <strain evidence="1 2">BN140078</strain>
    </source>
</reference>
<dbReference type="AlphaFoldDB" id="A0A5B2VJ95"/>
<organism evidence="1 2">
    <name type="scientific">Chitinophaga agrisoli</name>
    <dbReference type="NCBI Taxonomy" id="2607653"/>
    <lineage>
        <taxon>Bacteria</taxon>
        <taxon>Pseudomonadati</taxon>
        <taxon>Bacteroidota</taxon>
        <taxon>Chitinophagia</taxon>
        <taxon>Chitinophagales</taxon>
        <taxon>Chitinophagaceae</taxon>
        <taxon>Chitinophaga</taxon>
    </lineage>
</organism>